<sequence length="455" mass="51775">MTKEETPTSITLNCAYCSKEFKYESEKKRHEESHSPRFKCKVCSKKFSFISSLRRHEKQHDRTGSVKCEQCGGSFRDEILLKRHMNYAHKGCHTCPKCNVSYSSESALRSHIKVHKPEAERKYKCNFDGCNKSFNFAHHWKHHQLTHINKKQYYCVVCHKGFIQLHHLKTHLKCHDPEAYTNCNINGCNKTFSNEYARKRHEVTCSMLHFKKSSDALVHELYTDNKSKLSPEIGDSNILDLTIPCKTISQENKSLLPHENMELAEISDIKEINSCKTVLGECISSNSEDNCLCAQITTEVDEPYNQTHVLIDSRKTFDESNVSDSQLNCDKCECASSCKVKSSNIKNACLKRISLSDTMPDIEYINGTVKLKDTFDYEIPISNDQNKTKDIRQVEDVGAYVLKSCEAALGKCIVSGNGTIGEGCLCAKMMMDEQVTAEEIDDITPQPNANQIDFI</sequence>
<dbReference type="Proteomes" id="UP000824533">
    <property type="component" value="Linkage Group LG05"/>
</dbReference>
<name>A0ACC1DBS6_9NEOP</name>
<reference evidence="1 2" key="1">
    <citation type="journal article" date="2021" name="Front. Genet.">
        <title>Chromosome-Level Genome Assembly Reveals Significant Gene Expansion in the Toll and IMD Signaling Pathways of Dendrolimus kikuchii.</title>
        <authorList>
            <person name="Zhou J."/>
            <person name="Wu P."/>
            <person name="Xiong Z."/>
            <person name="Liu N."/>
            <person name="Zhao N."/>
            <person name="Ji M."/>
            <person name="Qiu Y."/>
            <person name="Yang B."/>
        </authorList>
    </citation>
    <scope>NUCLEOTIDE SEQUENCE [LARGE SCALE GENOMIC DNA]</scope>
    <source>
        <strain evidence="1">Ann1</strain>
    </source>
</reference>
<protein>
    <submittedName>
        <fullName evidence="1">Uncharacterized protein</fullName>
    </submittedName>
</protein>
<evidence type="ECO:0000313" key="2">
    <source>
        <dbReference type="Proteomes" id="UP000824533"/>
    </source>
</evidence>
<keyword evidence="2" id="KW-1185">Reference proteome</keyword>
<organism evidence="1 2">
    <name type="scientific">Dendrolimus kikuchii</name>
    <dbReference type="NCBI Taxonomy" id="765133"/>
    <lineage>
        <taxon>Eukaryota</taxon>
        <taxon>Metazoa</taxon>
        <taxon>Ecdysozoa</taxon>
        <taxon>Arthropoda</taxon>
        <taxon>Hexapoda</taxon>
        <taxon>Insecta</taxon>
        <taxon>Pterygota</taxon>
        <taxon>Neoptera</taxon>
        <taxon>Endopterygota</taxon>
        <taxon>Lepidoptera</taxon>
        <taxon>Glossata</taxon>
        <taxon>Ditrysia</taxon>
        <taxon>Bombycoidea</taxon>
        <taxon>Lasiocampidae</taxon>
        <taxon>Dendrolimus</taxon>
    </lineage>
</organism>
<evidence type="ECO:0000313" key="1">
    <source>
        <dbReference type="EMBL" id="KAJ0181383.1"/>
    </source>
</evidence>
<comment type="caution">
    <text evidence="1">The sequence shown here is derived from an EMBL/GenBank/DDBJ whole genome shotgun (WGS) entry which is preliminary data.</text>
</comment>
<proteinExistence type="predicted"/>
<dbReference type="EMBL" id="CM034391">
    <property type="protein sequence ID" value="KAJ0181383.1"/>
    <property type="molecule type" value="Genomic_DNA"/>
</dbReference>
<accession>A0ACC1DBS6</accession>
<gene>
    <name evidence="1" type="ORF">K1T71_003468</name>
</gene>